<gene>
    <name evidence="21 23 24 25" type="primary">fgfr1bl</name>
</gene>
<keyword evidence="4" id="KW-0808">Transferase</keyword>
<keyword evidence="14" id="KW-1015">Disulfide bond</keyword>
<dbReference type="RefSeq" id="XP_068072521.1">
    <property type="nucleotide sequence ID" value="XM_068216420.1"/>
</dbReference>
<proteinExistence type="predicted"/>
<evidence type="ECO:0000256" key="12">
    <source>
        <dbReference type="ARBA" id="ARBA00023136"/>
    </source>
</evidence>
<evidence type="ECO:0000313" key="22">
    <source>
        <dbReference type="Proteomes" id="UP000000437"/>
    </source>
</evidence>
<dbReference type="PaxDb" id="7955-ENSDARP00000129559"/>
<feature type="transmembrane region" description="Helical" evidence="18">
    <location>
        <begin position="449"/>
        <end position="471"/>
    </location>
</feature>
<feature type="chain" id="PRO_5044730509" description="receptor protein-tyrosine kinase" evidence="19">
    <location>
        <begin position="26"/>
        <end position="509"/>
    </location>
</feature>
<dbReference type="SMART" id="SM00409">
    <property type="entry name" value="IG"/>
    <property type="match status" value="4"/>
</dbReference>
<keyword evidence="3" id="KW-0597">Phosphoprotein</keyword>
<evidence type="ECO:0000256" key="17">
    <source>
        <dbReference type="ARBA" id="ARBA00023319"/>
    </source>
</evidence>
<dbReference type="InterPro" id="IPR013098">
    <property type="entry name" value="Ig_I-set"/>
</dbReference>
<dbReference type="OrthoDB" id="6019866at2759"/>
<evidence type="ECO:0000313" key="25">
    <source>
        <dbReference type="ZFIN" id="ZDB-GENE-091204-406"/>
    </source>
</evidence>
<dbReference type="Gene3D" id="2.60.40.10">
    <property type="entry name" value="Immunoglobulins"/>
    <property type="match status" value="4"/>
</dbReference>
<evidence type="ECO:0000256" key="13">
    <source>
        <dbReference type="ARBA" id="ARBA00023137"/>
    </source>
</evidence>
<dbReference type="Ensembl" id="ENSDART00000148233.3">
    <property type="protein sequence ID" value="ENSDARP00000117523.2"/>
    <property type="gene ID" value="ENSDARG00000104015.2"/>
</dbReference>
<dbReference type="ExpressionAtlas" id="F1QZR6">
    <property type="expression patterns" value="baseline"/>
</dbReference>
<dbReference type="FunFam" id="2.60.40.10:FF:000020">
    <property type="entry name" value="Fibroblast growth factor receptor"/>
    <property type="match status" value="1"/>
</dbReference>
<protein>
    <recommendedName>
        <fullName evidence="2">receptor protein-tyrosine kinase</fullName>
        <ecNumber evidence="2">2.7.10.1</ecNumber>
    </recommendedName>
</protein>
<evidence type="ECO:0000256" key="16">
    <source>
        <dbReference type="ARBA" id="ARBA00023180"/>
    </source>
</evidence>
<reference evidence="23 24" key="3">
    <citation type="submission" date="2025-04" db="UniProtKB">
        <authorList>
            <consortium name="RefSeq"/>
        </authorList>
    </citation>
    <scope>IDENTIFICATION</scope>
    <source>
        <strain evidence="23 24">Tuebingen</strain>
    </source>
</reference>
<dbReference type="EC" id="2.7.10.1" evidence="2"/>
<dbReference type="Pfam" id="PF13927">
    <property type="entry name" value="Ig_3"/>
    <property type="match status" value="1"/>
</dbReference>
<dbReference type="InterPro" id="IPR036179">
    <property type="entry name" value="Ig-like_dom_sf"/>
</dbReference>
<keyword evidence="5 18" id="KW-0812">Transmembrane</keyword>
<comment type="subcellular location">
    <subcellularLocation>
        <location evidence="1">Membrane</location>
        <topology evidence="1">Single-pass membrane protein</topology>
    </subcellularLocation>
</comment>
<sequence length="509" mass="57055">MNMNHRFLSLYLLLCLVVHENGVSGVDREDVFVSKGDSVTLQTGVETHQQDRIVWFYEGIRIAELSGDLSYICTDVQCGGGAYRFRDRLNLDSQTGSLTIVNTKFTDRGEYQIMINSTGGSSREKIFYIVFNAMAPRWTQPKKMRRKVHVALASKTVKFQCQAEGNPNPKLRWLKNGKEFNSDQRTGGYTLWENTWAIVMESVVPSDKGNYTCLVENEYGSINHTYQLDVWESSPERPILYAGLPANRTAMVGSDVEFVCKVINDSQSYIQWIKHIRVNGSQEGPDGIPYVRVLKMADLSTTDKEIEVVLQLRNVSLEDAGQYTCLVDNSIGISHKSAWLTVVKDAEPVSVKEGDSVTLHTGVKTNQQDDVKWYFNNITIVEITGDQSKICEDYRCKERFRDRLKLDHQTGSLTIFDIRNTDSGYYQLIVLNTVKSFNVSVTNPALPPAVVAGICAVVLFVAAAAAGIFYLKLQATGKAIGWRTEHSDNGSPTGHRAIMMTPRPLFIQG</sequence>
<evidence type="ECO:0000313" key="24">
    <source>
        <dbReference type="RefSeq" id="XP_698054.5"/>
    </source>
</evidence>
<evidence type="ECO:0000256" key="2">
    <source>
        <dbReference type="ARBA" id="ARBA00011902"/>
    </source>
</evidence>
<evidence type="ECO:0000256" key="1">
    <source>
        <dbReference type="ARBA" id="ARBA00004167"/>
    </source>
</evidence>
<evidence type="ECO:0000256" key="18">
    <source>
        <dbReference type="SAM" id="Phobius"/>
    </source>
</evidence>
<organism evidence="21">
    <name type="scientific">Danio rerio</name>
    <name type="common">Zebrafish</name>
    <name type="synonym">Brachydanio rerio</name>
    <dbReference type="NCBI Taxonomy" id="7955"/>
    <lineage>
        <taxon>Eukaryota</taxon>
        <taxon>Metazoa</taxon>
        <taxon>Chordata</taxon>
        <taxon>Craniata</taxon>
        <taxon>Vertebrata</taxon>
        <taxon>Euteleostomi</taxon>
        <taxon>Actinopterygii</taxon>
        <taxon>Neopterygii</taxon>
        <taxon>Teleostei</taxon>
        <taxon>Ostariophysi</taxon>
        <taxon>Cypriniformes</taxon>
        <taxon>Danionidae</taxon>
        <taxon>Danioninae</taxon>
        <taxon>Danio</taxon>
    </lineage>
</organism>
<accession>A0A8N7T829</accession>
<dbReference type="Bgee" id="ENSDARG00000104015">
    <property type="expression patterns" value="Expressed in spleen and 15 other cell types or tissues"/>
</dbReference>
<feature type="domain" description="Ig-like" evidence="20">
    <location>
        <begin position="235"/>
        <end position="341"/>
    </location>
</feature>
<dbReference type="InterPro" id="IPR007110">
    <property type="entry name" value="Ig-like_dom"/>
</dbReference>
<reference evidence="21" key="1">
    <citation type="submission" date="2011-07" db="UniProtKB">
        <authorList>
            <consortium name="Ensembl"/>
        </authorList>
    </citation>
    <scope>IDENTIFICATION</scope>
    <source>
        <strain evidence="21">Tuebingen</strain>
    </source>
</reference>
<keyword evidence="13" id="KW-0829">Tyrosine-protein kinase</keyword>
<dbReference type="EMBL" id="CU929149">
    <property type="status" value="NOT_ANNOTATED_CDS"/>
    <property type="molecule type" value="Genomic_DNA"/>
</dbReference>
<dbReference type="SUPFAM" id="SSF48726">
    <property type="entry name" value="Immunoglobulin"/>
    <property type="match status" value="4"/>
</dbReference>
<evidence type="ECO:0000256" key="4">
    <source>
        <dbReference type="ARBA" id="ARBA00022679"/>
    </source>
</evidence>
<evidence type="ECO:0000256" key="7">
    <source>
        <dbReference type="ARBA" id="ARBA00022737"/>
    </source>
</evidence>
<dbReference type="SMR" id="F1QZR6"/>
<dbReference type="Pfam" id="PF07679">
    <property type="entry name" value="I-set"/>
    <property type="match status" value="2"/>
</dbReference>
<keyword evidence="12 18" id="KW-0472">Membrane</keyword>
<feature type="signal peptide" evidence="19">
    <location>
        <begin position="1"/>
        <end position="25"/>
    </location>
</feature>
<keyword evidence="8" id="KW-0547">Nucleotide-binding</keyword>
<name>F1QZR6_DANRE</name>
<dbReference type="HOGENOM" id="CLU_029196_0_0_1"/>
<dbReference type="FunFam" id="2.60.40.10:FF:000016">
    <property type="entry name" value="Fibroblast growth factor receptor"/>
    <property type="match status" value="1"/>
</dbReference>
<evidence type="ECO:0000256" key="3">
    <source>
        <dbReference type="ARBA" id="ARBA00022553"/>
    </source>
</evidence>
<dbReference type="KEGG" id="dre:569566"/>
<reference evidence="21 22" key="2">
    <citation type="journal article" date="2013" name="Nature">
        <title>The zebrafish reference genome sequence and its relationship to the human genome.</title>
        <authorList>
            <consortium name="Genome Reference Consortium Zebrafish"/>
            <person name="Howe K."/>
            <person name="Clark M.D."/>
            <person name="Torroja C.F."/>
            <person name="Torrance J."/>
            <person name="Berthelot C."/>
            <person name="Muffato M."/>
            <person name="Collins J.E."/>
            <person name="Humphray S."/>
            <person name="McLaren K."/>
            <person name="Matthews L."/>
            <person name="McLaren S."/>
            <person name="Sealy I."/>
            <person name="Caccamo M."/>
            <person name="Churcher C."/>
            <person name="Scott C."/>
            <person name="Barrett J.C."/>
            <person name="Koch R."/>
            <person name="Rauch G.J."/>
            <person name="White S."/>
            <person name="Chow W."/>
            <person name="Kilian B."/>
            <person name="Quintais L.T."/>
            <person name="Guerra-Assuncao J.A."/>
            <person name="Zhou Y."/>
            <person name="Gu Y."/>
            <person name="Yen J."/>
            <person name="Vogel J.H."/>
            <person name="Eyre T."/>
            <person name="Redmond S."/>
            <person name="Banerjee R."/>
            <person name="Chi J."/>
            <person name="Fu B."/>
            <person name="Langley E."/>
            <person name="Maguire S.F."/>
            <person name="Laird G.K."/>
            <person name="Lloyd D."/>
            <person name="Kenyon E."/>
            <person name="Donaldson S."/>
            <person name="Sehra H."/>
            <person name="Almeida-King J."/>
            <person name="Loveland J."/>
            <person name="Trevanion S."/>
            <person name="Jones M."/>
            <person name="Quail M."/>
            <person name="Willey D."/>
            <person name="Hunt A."/>
            <person name="Burton J."/>
            <person name="Sims S."/>
            <person name="McLay K."/>
            <person name="Plumb B."/>
            <person name="Davis J."/>
            <person name="Clee C."/>
            <person name="Oliver K."/>
            <person name="Clark R."/>
            <person name="Riddle C."/>
            <person name="Elliot D."/>
            <person name="Eliott D."/>
            <person name="Threadgold G."/>
            <person name="Harden G."/>
            <person name="Ware D."/>
            <person name="Begum S."/>
            <person name="Mortimore B."/>
            <person name="Mortimer B."/>
            <person name="Kerry G."/>
            <person name="Heath P."/>
            <person name="Phillimore B."/>
            <person name="Tracey A."/>
            <person name="Corby N."/>
            <person name="Dunn M."/>
            <person name="Johnson C."/>
            <person name="Wood J."/>
            <person name="Clark S."/>
            <person name="Pelan S."/>
            <person name="Griffiths G."/>
            <person name="Smith M."/>
            <person name="Glithero R."/>
            <person name="Howden P."/>
            <person name="Barker N."/>
            <person name="Lloyd C."/>
            <person name="Stevens C."/>
            <person name="Harley J."/>
            <person name="Holt K."/>
            <person name="Panagiotidis G."/>
            <person name="Lovell J."/>
            <person name="Beasley H."/>
            <person name="Henderson C."/>
            <person name="Gordon D."/>
            <person name="Auger K."/>
            <person name="Wright D."/>
            <person name="Collins J."/>
            <person name="Raisen C."/>
            <person name="Dyer L."/>
            <person name="Leung K."/>
            <person name="Robertson L."/>
            <person name="Ambridge K."/>
            <person name="Leongamornlert D."/>
            <person name="McGuire S."/>
            <person name="Gilderthorp R."/>
            <person name="Griffiths C."/>
            <person name="Manthravadi D."/>
            <person name="Nichol S."/>
            <person name="Barker G."/>
            <person name="Whitehead S."/>
            <person name="Kay M."/>
            <person name="Brown J."/>
            <person name="Murnane C."/>
            <person name="Gray E."/>
            <person name="Humphries M."/>
            <person name="Sycamore N."/>
            <person name="Barker D."/>
            <person name="Saunders D."/>
            <person name="Wallis J."/>
            <person name="Babbage A."/>
            <person name="Hammond S."/>
            <person name="Mashreghi-Mohammadi M."/>
            <person name="Barr L."/>
            <person name="Martin S."/>
            <person name="Wray P."/>
            <person name="Ellington A."/>
            <person name="Matthews N."/>
            <person name="Ellwood M."/>
            <person name="Woodmansey R."/>
            <person name="Clark G."/>
            <person name="Cooper J."/>
            <person name="Cooper J."/>
            <person name="Tromans A."/>
            <person name="Grafham D."/>
            <person name="Skuce C."/>
            <person name="Pandian R."/>
            <person name="Andrews R."/>
            <person name="Harrison E."/>
            <person name="Kimberley A."/>
            <person name="Garnett J."/>
            <person name="Fosker N."/>
            <person name="Hall R."/>
            <person name="Garner P."/>
            <person name="Kelly D."/>
            <person name="Bird C."/>
            <person name="Palmer S."/>
            <person name="Gehring I."/>
            <person name="Berger A."/>
            <person name="Dooley C.M."/>
            <person name="Ersan-Urun Z."/>
            <person name="Eser C."/>
            <person name="Geiger H."/>
            <person name="Geisler M."/>
            <person name="Karotki L."/>
            <person name="Kirn A."/>
            <person name="Konantz J."/>
            <person name="Konantz M."/>
            <person name="Oberlander M."/>
            <person name="Rudolph-Geiger S."/>
            <person name="Teucke M."/>
            <person name="Lanz C."/>
            <person name="Raddatz G."/>
            <person name="Osoegawa K."/>
            <person name="Zhu B."/>
            <person name="Rapp A."/>
            <person name="Widaa S."/>
            <person name="Langford C."/>
            <person name="Yang F."/>
            <person name="Schuster S.C."/>
            <person name="Carter N.P."/>
            <person name="Harrow J."/>
            <person name="Ning Z."/>
            <person name="Herrero J."/>
            <person name="Searle S.M."/>
            <person name="Enright A."/>
            <person name="Geisler R."/>
            <person name="Plasterk R.H."/>
            <person name="Lee C."/>
            <person name="Westerfield M."/>
            <person name="de Jong P.J."/>
            <person name="Zon L.I."/>
            <person name="Postlethwait J.H."/>
            <person name="Nusslein-Volhard C."/>
            <person name="Hubbard T.J."/>
            <person name="Roest Crollius H."/>
            <person name="Rogers J."/>
            <person name="Stemple D.L."/>
        </authorList>
    </citation>
    <scope>NUCLEOTIDE SEQUENCE [LARGE SCALE GENOMIC DNA]</scope>
    <source>
        <strain evidence="21 22">Tuebingen</strain>
    </source>
</reference>
<evidence type="ECO:0000256" key="15">
    <source>
        <dbReference type="ARBA" id="ARBA00023170"/>
    </source>
</evidence>
<keyword evidence="15 23" id="KW-0675">Receptor</keyword>
<feature type="domain" description="Ig-like" evidence="20">
    <location>
        <begin position="136"/>
        <end position="229"/>
    </location>
</feature>
<dbReference type="GO" id="GO:0005524">
    <property type="term" value="F:ATP binding"/>
    <property type="evidence" value="ECO:0007669"/>
    <property type="project" value="UniProtKB-KW"/>
</dbReference>
<dbReference type="GeneTree" id="ENSGT00940000155860"/>
<evidence type="ECO:0000256" key="8">
    <source>
        <dbReference type="ARBA" id="ARBA00022741"/>
    </source>
</evidence>
<dbReference type="SMART" id="SM00408">
    <property type="entry name" value="IGc2"/>
    <property type="match status" value="4"/>
</dbReference>
<dbReference type="CTD" id="569566"/>
<evidence type="ECO:0000256" key="11">
    <source>
        <dbReference type="ARBA" id="ARBA00022989"/>
    </source>
</evidence>
<keyword evidence="9" id="KW-0418">Kinase</keyword>
<dbReference type="STRING" id="7955.ENSDARP00000117523"/>
<evidence type="ECO:0000259" key="20">
    <source>
        <dbReference type="PROSITE" id="PS50835"/>
    </source>
</evidence>
<dbReference type="eggNOG" id="KOG0200">
    <property type="taxonomic scope" value="Eukaryota"/>
</dbReference>
<keyword evidence="16" id="KW-0325">Glycoprotein</keyword>
<dbReference type="RefSeq" id="XP_698054.5">
    <property type="nucleotide sequence ID" value="XM_692962.9"/>
</dbReference>
<dbReference type="PANTHER" id="PTHR21063">
    <property type="entry name" value="LFA-3"/>
    <property type="match status" value="1"/>
</dbReference>
<dbReference type="Proteomes" id="UP000000437">
    <property type="component" value="Chromosome 22"/>
</dbReference>
<dbReference type="GO" id="GO:0004714">
    <property type="term" value="F:transmembrane receptor protein tyrosine kinase activity"/>
    <property type="evidence" value="ECO:0007669"/>
    <property type="project" value="UniProtKB-EC"/>
</dbReference>
<evidence type="ECO:0000256" key="10">
    <source>
        <dbReference type="ARBA" id="ARBA00022840"/>
    </source>
</evidence>
<evidence type="ECO:0000256" key="19">
    <source>
        <dbReference type="SAM" id="SignalP"/>
    </source>
</evidence>
<keyword evidence="7" id="KW-0677">Repeat</keyword>
<dbReference type="InterPro" id="IPR003598">
    <property type="entry name" value="Ig_sub2"/>
</dbReference>
<dbReference type="PROSITE" id="PS50835">
    <property type="entry name" value="IG_LIKE"/>
    <property type="match status" value="2"/>
</dbReference>
<evidence type="ECO:0000313" key="23">
    <source>
        <dbReference type="RefSeq" id="XP_068072521.1"/>
    </source>
</evidence>
<keyword evidence="10" id="KW-0067">ATP-binding</keyword>
<dbReference type="ZFIN" id="ZDB-GENE-091204-406">
    <property type="gene designation" value="fgfr1bl"/>
</dbReference>
<keyword evidence="22" id="KW-1185">Reference proteome</keyword>
<evidence type="ECO:0000256" key="5">
    <source>
        <dbReference type="ARBA" id="ARBA00022692"/>
    </source>
</evidence>
<accession>F1QZR6</accession>
<dbReference type="GeneID" id="569566"/>
<dbReference type="PANTHER" id="PTHR21063:SF4">
    <property type="entry name" value="CD48 ANTIGEN-RELATED"/>
    <property type="match status" value="1"/>
</dbReference>
<keyword evidence="6 19" id="KW-0732">Signal</keyword>
<evidence type="ECO:0000256" key="14">
    <source>
        <dbReference type="ARBA" id="ARBA00023157"/>
    </source>
</evidence>
<dbReference type="InterPro" id="IPR013783">
    <property type="entry name" value="Ig-like_fold"/>
</dbReference>
<evidence type="ECO:0000313" key="21">
    <source>
        <dbReference type="Ensembl" id="ENSDARP00000117523"/>
    </source>
</evidence>
<dbReference type="InterPro" id="IPR003599">
    <property type="entry name" value="Ig_sub"/>
</dbReference>
<dbReference type="AlphaFoldDB" id="F1QZR6"/>
<evidence type="ECO:0000256" key="6">
    <source>
        <dbReference type="ARBA" id="ARBA00022729"/>
    </source>
</evidence>
<dbReference type="AGR" id="ZFIN:ZDB-GENE-091204-406"/>
<keyword evidence="17" id="KW-0393">Immunoglobulin domain</keyword>
<keyword evidence="11 18" id="KW-1133">Transmembrane helix</keyword>
<dbReference type="GO" id="GO:0016020">
    <property type="term" value="C:membrane"/>
    <property type="evidence" value="ECO:0007669"/>
    <property type="project" value="UniProtKB-SubCell"/>
</dbReference>
<evidence type="ECO:0000256" key="9">
    <source>
        <dbReference type="ARBA" id="ARBA00022777"/>
    </source>
</evidence>